<proteinExistence type="predicted"/>
<feature type="chain" id="PRO_5004556591" description="Outer membrane protein beta-barrel domain-containing protein" evidence="2">
    <location>
        <begin position="23"/>
        <end position="220"/>
    </location>
</feature>
<evidence type="ECO:0000259" key="3">
    <source>
        <dbReference type="Pfam" id="PF13505"/>
    </source>
</evidence>
<dbReference type="eggNOG" id="COG3637">
    <property type="taxonomic scope" value="Bacteria"/>
</dbReference>
<dbReference type="Pfam" id="PF13505">
    <property type="entry name" value="OMP_b-brl"/>
    <property type="match status" value="1"/>
</dbReference>
<dbReference type="HOGENOM" id="CLU_110676_0_0_5"/>
<gene>
    <name evidence="4" type="ORF">Salmuc_01427</name>
</gene>
<organism evidence="4 5">
    <name type="scientific">Salipiger mucosus DSM 16094</name>
    <dbReference type="NCBI Taxonomy" id="1123237"/>
    <lineage>
        <taxon>Bacteria</taxon>
        <taxon>Pseudomonadati</taxon>
        <taxon>Pseudomonadota</taxon>
        <taxon>Alphaproteobacteria</taxon>
        <taxon>Rhodobacterales</taxon>
        <taxon>Roseobacteraceae</taxon>
        <taxon>Salipiger</taxon>
    </lineage>
</organism>
<name>S9SK79_9RHOB</name>
<keyword evidence="5" id="KW-1185">Reference proteome</keyword>
<dbReference type="EMBL" id="APVH01000003">
    <property type="protein sequence ID" value="EPX86779.1"/>
    <property type="molecule type" value="Genomic_DNA"/>
</dbReference>
<dbReference type="Gene3D" id="2.40.160.20">
    <property type="match status" value="1"/>
</dbReference>
<evidence type="ECO:0000313" key="4">
    <source>
        <dbReference type="EMBL" id="EPX86779.1"/>
    </source>
</evidence>
<dbReference type="OrthoDB" id="9810784at2"/>
<protein>
    <recommendedName>
        <fullName evidence="3">Outer membrane protein beta-barrel domain-containing protein</fullName>
    </recommendedName>
</protein>
<dbReference type="STRING" id="1123237.Salmuc_01427"/>
<dbReference type="InterPro" id="IPR027385">
    <property type="entry name" value="Beta-barrel_OMP"/>
</dbReference>
<feature type="signal peptide" evidence="2">
    <location>
        <begin position="1"/>
        <end position="22"/>
    </location>
</feature>
<comment type="caution">
    <text evidence="4">The sequence shown here is derived from an EMBL/GenBank/DDBJ whole genome shotgun (WGS) entry which is preliminary data.</text>
</comment>
<evidence type="ECO:0000313" key="5">
    <source>
        <dbReference type="Proteomes" id="UP000015347"/>
    </source>
</evidence>
<dbReference type="SUPFAM" id="SSF56925">
    <property type="entry name" value="OMPA-like"/>
    <property type="match status" value="1"/>
</dbReference>
<evidence type="ECO:0000256" key="1">
    <source>
        <dbReference type="ARBA" id="ARBA00022729"/>
    </source>
</evidence>
<evidence type="ECO:0000256" key="2">
    <source>
        <dbReference type="SAM" id="SignalP"/>
    </source>
</evidence>
<feature type="domain" description="Outer membrane protein beta-barrel" evidence="3">
    <location>
        <begin position="8"/>
        <end position="220"/>
    </location>
</feature>
<dbReference type="AlphaFoldDB" id="S9SK79"/>
<reference evidence="5" key="1">
    <citation type="journal article" date="2014" name="Stand. Genomic Sci.">
        <title>Genome sequence of the exopolysaccharide-producing Salipiger mucosus type strain (DSM 16094(T)), a moderately halophilic member of the Roseobacter clade.</title>
        <authorList>
            <person name="Riedel T."/>
            <person name="Spring S."/>
            <person name="Fiebig A."/>
            <person name="Petersen J."/>
            <person name="Kyrpides N.C."/>
            <person name="Goker M."/>
            <person name="Klenk H.P."/>
        </authorList>
    </citation>
    <scope>NUCLEOTIDE SEQUENCE [LARGE SCALE GENOMIC DNA]</scope>
    <source>
        <strain evidence="5">DSM 16094</strain>
    </source>
</reference>
<dbReference type="RefSeq" id="WP_020040971.1">
    <property type="nucleotide sequence ID" value="NZ_KE557273.1"/>
</dbReference>
<dbReference type="InterPro" id="IPR011250">
    <property type="entry name" value="OMP/PagP_B-barrel"/>
</dbReference>
<dbReference type="Proteomes" id="UP000015347">
    <property type="component" value="Unassembled WGS sequence"/>
</dbReference>
<accession>S9SK79</accession>
<keyword evidence="1 2" id="KW-0732">Signal</keyword>
<sequence>MKRPILPAALALAGGLAAPALAQEYEFSAYTGWQTLPHSRISGDFPGTGASYDELIGWDGKSFQMPPYYGVRGTWWRTDTFGLALEFTHAKAYMPESERDALGFDRFEFTDGHNILTLNAMKRWPQEWGAATPYVGAGLGVAFPHVDAETTTGSETYGYQLTGPAARLLAGVSYPVTERLSVFGEYQFTYSTNEGDLGDGGTFSTDLKTNALNVGLSLKF</sequence>